<feature type="chain" id="PRO_5034004094" evidence="1">
    <location>
        <begin position="20"/>
        <end position="143"/>
    </location>
</feature>
<proteinExistence type="predicted"/>
<keyword evidence="3" id="KW-1185">Reference proteome</keyword>
<protein>
    <submittedName>
        <fullName evidence="2">Uncharacterized protein</fullName>
    </submittedName>
</protein>
<feature type="signal peptide" evidence="1">
    <location>
        <begin position="1"/>
        <end position="19"/>
    </location>
</feature>
<dbReference type="AlphaFoldDB" id="A0A8H6VC69"/>
<dbReference type="OrthoDB" id="10499280at2759"/>
<dbReference type="EMBL" id="JABCIY010000342">
    <property type="protein sequence ID" value="KAF7185277.1"/>
    <property type="molecule type" value="Genomic_DNA"/>
</dbReference>
<organism evidence="2 3">
    <name type="scientific">Pseudocercospora fuligena</name>
    <dbReference type="NCBI Taxonomy" id="685502"/>
    <lineage>
        <taxon>Eukaryota</taxon>
        <taxon>Fungi</taxon>
        <taxon>Dikarya</taxon>
        <taxon>Ascomycota</taxon>
        <taxon>Pezizomycotina</taxon>
        <taxon>Dothideomycetes</taxon>
        <taxon>Dothideomycetidae</taxon>
        <taxon>Mycosphaerellales</taxon>
        <taxon>Mycosphaerellaceae</taxon>
        <taxon>Pseudocercospora</taxon>
    </lineage>
</organism>
<gene>
    <name evidence="2" type="ORF">HII31_13552</name>
</gene>
<keyword evidence="1" id="KW-0732">Signal</keyword>
<evidence type="ECO:0000256" key="1">
    <source>
        <dbReference type="SAM" id="SignalP"/>
    </source>
</evidence>
<feature type="non-terminal residue" evidence="2">
    <location>
        <position position="143"/>
    </location>
</feature>
<reference evidence="2" key="1">
    <citation type="submission" date="2020-04" db="EMBL/GenBank/DDBJ databases">
        <title>Draft genome resource of the tomato pathogen Pseudocercospora fuligena.</title>
        <authorList>
            <person name="Zaccaron A."/>
        </authorList>
    </citation>
    <scope>NUCLEOTIDE SEQUENCE</scope>
    <source>
        <strain evidence="2">PF001</strain>
    </source>
</reference>
<name>A0A8H6VC69_9PEZI</name>
<dbReference type="Proteomes" id="UP000660729">
    <property type="component" value="Unassembled WGS sequence"/>
</dbReference>
<accession>A0A8H6VC69</accession>
<comment type="caution">
    <text evidence="2">The sequence shown here is derived from an EMBL/GenBank/DDBJ whole genome shotgun (WGS) entry which is preliminary data.</text>
</comment>
<evidence type="ECO:0000313" key="3">
    <source>
        <dbReference type="Proteomes" id="UP000660729"/>
    </source>
</evidence>
<sequence>MKSAIIAIAALVSLASATASIDGIQFKAMQPALVPRSENAAFQIRGKLKSSLQKLFRRDCDQNTGETTLSCGPGQQVICNHQTGRYECKITNGGAACEAAGGMGSNWYTDSQGNTCCPFPCSQEGVDGCEDANKGNQEKKDCN</sequence>
<evidence type="ECO:0000313" key="2">
    <source>
        <dbReference type="EMBL" id="KAF7185277.1"/>
    </source>
</evidence>